<proteinExistence type="predicted"/>
<reference evidence="2" key="1">
    <citation type="journal article" date="2011" name="Nat. Biotechnol.">
        <title>The genomic sequence of the Chinese hamster ovary (CHO)-K1 cell line.</title>
        <authorList>
            <person name="Xu X."/>
            <person name="Nagarajan H."/>
            <person name="Lewis N.E."/>
            <person name="Pan S."/>
            <person name="Cai Z."/>
            <person name="Liu X."/>
            <person name="Chen W."/>
            <person name="Xie M."/>
            <person name="Wang W."/>
            <person name="Hammond S."/>
            <person name="Andersen M.R."/>
            <person name="Neff N."/>
            <person name="Passarelli B."/>
            <person name="Koh W."/>
            <person name="Fan H.C."/>
            <person name="Wang J."/>
            <person name="Gui Y."/>
            <person name="Lee K.H."/>
            <person name="Betenbaugh M.J."/>
            <person name="Quake S.R."/>
            <person name="Famili I."/>
            <person name="Palsson B.O."/>
            <person name="Wang J."/>
        </authorList>
    </citation>
    <scope>NUCLEOTIDE SEQUENCE [LARGE SCALE GENOMIC DNA]</scope>
    <source>
        <strain evidence="2">CHO K1 cell line</strain>
    </source>
</reference>
<accession>G3HSW0</accession>
<organism evidence="1 2">
    <name type="scientific">Cricetulus griseus</name>
    <name type="common">Chinese hamster</name>
    <name type="synonym">Cricetulus barabensis griseus</name>
    <dbReference type="NCBI Taxonomy" id="10029"/>
    <lineage>
        <taxon>Eukaryota</taxon>
        <taxon>Metazoa</taxon>
        <taxon>Chordata</taxon>
        <taxon>Craniata</taxon>
        <taxon>Vertebrata</taxon>
        <taxon>Euteleostomi</taxon>
        <taxon>Mammalia</taxon>
        <taxon>Eutheria</taxon>
        <taxon>Euarchontoglires</taxon>
        <taxon>Glires</taxon>
        <taxon>Rodentia</taxon>
        <taxon>Myomorpha</taxon>
        <taxon>Muroidea</taxon>
        <taxon>Cricetidae</taxon>
        <taxon>Cricetinae</taxon>
        <taxon>Cricetulus</taxon>
    </lineage>
</organism>
<dbReference type="SUPFAM" id="SSF48208">
    <property type="entry name" value="Six-hairpin glycosidases"/>
    <property type="match status" value="1"/>
</dbReference>
<dbReference type="PaxDb" id="10029-XP_007626299.1"/>
<dbReference type="InterPro" id="IPR012341">
    <property type="entry name" value="6hp_glycosidase-like_sf"/>
</dbReference>
<dbReference type="EMBL" id="JH000676">
    <property type="protein sequence ID" value="EGV92087.1"/>
    <property type="molecule type" value="Genomic_DNA"/>
</dbReference>
<protein>
    <submittedName>
        <fullName evidence="1">N-acylglucosamine 2-epimerase</fullName>
    </submittedName>
</protein>
<evidence type="ECO:0000313" key="2">
    <source>
        <dbReference type="Proteomes" id="UP000001075"/>
    </source>
</evidence>
<evidence type="ECO:0000313" key="1">
    <source>
        <dbReference type="EMBL" id="EGV92087.1"/>
    </source>
</evidence>
<feature type="non-terminal residue" evidence="1">
    <location>
        <position position="1"/>
    </location>
</feature>
<name>G3HSW0_CRIGR</name>
<dbReference type="InParanoid" id="G3HSW0"/>
<dbReference type="GO" id="GO:0005975">
    <property type="term" value="P:carbohydrate metabolic process"/>
    <property type="evidence" value="ECO:0007669"/>
    <property type="project" value="InterPro"/>
</dbReference>
<dbReference type="InterPro" id="IPR008928">
    <property type="entry name" value="6-hairpin_glycosidase_sf"/>
</dbReference>
<dbReference type="AlphaFoldDB" id="G3HSW0"/>
<dbReference type="Gene3D" id="1.50.10.10">
    <property type="match status" value="1"/>
</dbReference>
<dbReference type="Proteomes" id="UP000001075">
    <property type="component" value="Unassembled WGS sequence"/>
</dbReference>
<gene>
    <name evidence="1" type="ORF">I79_013958</name>
</gene>
<dbReference type="STRING" id="10029.G3HSW0"/>
<sequence>DMEKEQETRQAWKERVGQELDSVIALWIEHSHDQEYGAFFTCLGCNGQVYDDLNYVWLQGRQVWMYCRLYLNFEHFRLAELLDAAKAGTLFYSQLLRSFNGSLIQGISRSLEKERD</sequence>
<dbReference type="PANTHER" id="PTHR15108">
    <property type="entry name" value="N-ACYLGLUCOSAMINE-2-EPIMERASE"/>
    <property type="match status" value="1"/>
</dbReference>